<dbReference type="AlphaFoldDB" id="A0A8C6TXK1"/>
<keyword evidence="4" id="KW-1185">Reference proteome</keyword>
<evidence type="ECO:0000256" key="1">
    <source>
        <dbReference type="ARBA" id="ARBA00022614"/>
    </source>
</evidence>
<dbReference type="Ensembl" id="ENSNMLT00000028683.1">
    <property type="protein sequence ID" value="ENSNMLP00000025654.1"/>
    <property type="gene ID" value="ENSNMLG00000016381.1"/>
</dbReference>
<evidence type="ECO:0000256" key="2">
    <source>
        <dbReference type="ARBA" id="ARBA00022737"/>
    </source>
</evidence>
<dbReference type="InterPro" id="IPR032675">
    <property type="entry name" value="LRR_dom_sf"/>
</dbReference>
<name>A0A8C6TXK1_9GOBI</name>
<dbReference type="Gene3D" id="3.80.10.10">
    <property type="entry name" value="Ribonuclease Inhibitor"/>
    <property type="match status" value="1"/>
</dbReference>
<reference evidence="3" key="2">
    <citation type="submission" date="2025-09" db="UniProtKB">
        <authorList>
            <consortium name="Ensembl"/>
        </authorList>
    </citation>
    <scope>IDENTIFICATION</scope>
</reference>
<dbReference type="SMART" id="SM00368">
    <property type="entry name" value="LRR_RI"/>
    <property type="match status" value="9"/>
</dbReference>
<sequence length="266" mass="28832">MGLNSPNCRLETLLLANCRVTSCSCKILAQVLEKSSLKEVDLSRNQIRDIGVKMLCSSLMLPQGALKTLRLASCGLTDQCCSSLASVLHSNSALKCLELNENKNLQDSGLELLASGLSSPHCKLESLSLTHCDLTEQSCSSLASALSSSPLTHLDLSYNPIKDRGLTLLSDGLRRSRVQTLRLCGSLITAEGVRSLAPVLRETRLEVLDLSLNKLQDVAPLEAALQGPHSLHTLRLKDCGISKEGCEALRSLAIPILRTSRNWNYI</sequence>
<keyword evidence="1" id="KW-0433">Leucine-rich repeat</keyword>
<accession>A0A8C6TXK1</accession>
<dbReference type="PROSITE" id="PS51450">
    <property type="entry name" value="LRR"/>
    <property type="match status" value="2"/>
</dbReference>
<protein>
    <submittedName>
        <fullName evidence="3">Uncharacterized protein</fullName>
    </submittedName>
</protein>
<dbReference type="Pfam" id="PF13516">
    <property type="entry name" value="LRR_6"/>
    <property type="match status" value="6"/>
</dbReference>
<dbReference type="InterPro" id="IPR051261">
    <property type="entry name" value="NLR"/>
</dbReference>
<proteinExistence type="predicted"/>
<dbReference type="InterPro" id="IPR001611">
    <property type="entry name" value="Leu-rich_rpt"/>
</dbReference>
<dbReference type="Proteomes" id="UP000694523">
    <property type="component" value="Unplaced"/>
</dbReference>
<dbReference type="PANTHER" id="PTHR24106">
    <property type="entry name" value="NACHT, LRR AND CARD DOMAINS-CONTAINING"/>
    <property type="match status" value="1"/>
</dbReference>
<dbReference type="SUPFAM" id="SSF52047">
    <property type="entry name" value="RNI-like"/>
    <property type="match status" value="1"/>
</dbReference>
<keyword evidence="2" id="KW-0677">Repeat</keyword>
<reference evidence="3" key="1">
    <citation type="submission" date="2025-08" db="UniProtKB">
        <authorList>
            <consortium name="Ensembl"/>
        </authorList>
    </citation>
    <scope>IDENTIFICATION</scope>
</reference>
<evidence type="ECO:0000313" key="4">
    <source>
        <dbReference type="Proteomes" id="UP000694523"/>
    </source>
</evidence>
<evidence type="ECO:0000313" key="3">
    <source>
        <dbReference type="Ensembl" id="ENSNMLP00000025654.1"/>
    </source>
</evidence>
<organism evidence="3 4">
    <name type="scientific">Neogobius melanostomus</name>
    <name type="common">round goby</name>
    <dbReference type="NCBI Taxonomy" id="47308"/>
    <lineage>
        <taxon>Eukaryota</taxon>
        <taxon>Metazoa</taxon>
        <taxon>Chordata</taxon>
        <taxon>Craniata</taxon>
        <taxon>Vertebrata</taxon>
        <taxon>Euteleostomi</taxon>
        <taxon>Actinopterygii</taxon>
        <taxon>Neopterygii</taxon>
        <taxon>Teleostei</taxon>
        <taxon>Neoteleostei</taxon>
        <taxon>Acanthomorphata</taxon>
        <taxon>Gobiaria</taxon>
        <taxon>Gobiiformes</taxon>
        <taxon>Gobioidei</taxon>
        <taxon>Gobiidae</taxon>
        <taxon>Benthophilinae</taxon>
        <taxon>Neogobiini</taxon>
        <taxon>Neogobius</taxon>
    </lineage>
</organism>